<keyword evidence="12" id="KW-1185">Reference proteome</keyword>
<evidence type="ECO:0000259" key="10">
    <source>
        <dbReference type="Pfam" id="PF08264"/>
    </source>
</evidence>
<keyword evidence="5" id="KW-0067">ATP-binding</keyword>
<dbReference type="InterPro" id="IPR013155">
    <property type="entry name" value="M/V/L/I-tRNA-synth_anticd-bd"/>
</dbReference>
<keyword evidence="2" id="KW-0963">Cytoplasm</keyword>
<feature type="domain" description="Methionyl/Valyl/Leucyl/Isoleucyl-tRNA synthetase anticodon-binding" evidence="10">
    <location>
        <begin position="8"/>
        <end position="156"/>
    </location>
</feature>
<dbReference type="GO" id="GO:0016874">
    <property type="term" value="F:ligase activity"/>
    <property type="evidence" value="ECO:0007669"/>
    <property type="project" value="UniProtKB-KW"/>
</dbReference>
<dbReference type="InterPro" id="IPR009080">
    <property type="entry name" value="tRNAsynth_Ia_anticodon-bd"/>
</dbReference>
<comment type="catalytic activity">
    <reaction evidence="9">
        <text>tRNA(Val) + L-valine + ATP = L-valyl-tRNA(Val) + AMP + diphosphate</text>
        <dbReference type="Rhea" id="RHEA:10704"/>
        <dbReference type="Rhea" id="RHEA-COMP:9672"/>
        <dbReference type="Rhea" id="RHEA-COMP:9708"/>
        <dbReference type="ChEBI" id="CHEBI:30616"/>
        <dbReference type="ChEBI" id="CHEBI:33019"/>
        <dbReference type="ChEBI" id="CHEBI:57762"/>
        <dbReference type="ChEBI" id="CHEBI:78442"/>
        <dbReference type="ChEBI" id="CHEBI:78537"/>
        <dbReference type="ChEBI" id="CHEBI:456215"/>
        <dbReference type="EC" id="6.1.1.9"/>
    </reaction>
</comment>
<evidence type="ECO:0000256" key="7">
    <source>
        <dbReference type="ARBA" id="ARBA00023146"/>
    </source>
</evidence>
<dbReference type="Pfam" id="PF08264">
    <property type="entry name" value="Anticodon_1"/>
    <property type="match status" value="1"/>
</dbReference>
<gene>
    <name evidence="11" type="ORF">ABQG71_21335</name>
</gene>
<dbReference type="EMBL" id="JBEOME010000049">
    <property type="protein sequence ID" value="MER3123684.1"/>
    <property type="molecule type" value="Genomic_DNA"/>
</dbReference>
<evidence type="ECO:0000256" key="5">
    <source>
        <dbReference type="ARBA" id="ARBA00022840"/>
    </source>
</evidence>
<dbReference type="EC" id="6.1.1.9" evidence="1"/>
<dbReference type="RefSeq" id="WP_350387041.1">
    <property type="nucleotide sequence ID" value="NZ_JBEOME010000049.1"/>
</dbReference>
<organism evidence="11 12">
    <name type="scientific">Bacillus altitudinis</name>
    <dbReference type="NCBI Taxonomy" id="293387"/>
    <lineage>
        <taxon>Bacteria</taxon>
        <taxon>Bacillati</taxon>
        <taxon>Bacillota</taxon>
        <taxon>Bacilli</taxon>
        <taxon>Bacillales</taxon>
        <taxon>Bacillaceae</taxon>
        <taxon>Bacillus</taxon>
    </lineage>
</organism>
<feature type="non-terminal residue" evidence="11">
    <location>
        <position position="182"/>
    </location>
</feature>
<proteinExistence type="predicted"/>
<dbReference type="CDD" id="cd07962">
    <property type="entry name" value="Anticodon_Ia_Val"/>
    <property type="match status" value="1"/>
</dbReference>
<evidence type="ECO:0000256" key="1">
    <source>
        <dbReference type="ARBA" id="ARBA00013169"/>
    </source>
</evidence>
<keyword evidence="6" id="KW-0648">Protein biosynthesis</keyword>
<dbReference type="SUPFAM" id="SSF47323">
    <property type="entry name" value="Anticodon-binding domain of a subclass of class I aminoacyl-tRNA synthetases"/>
    <property type="match status" value="1"/>
</dbReference>
<keyword evidence="7" id="KW-0030">Aminoacyl-tRNA synthetase</keyword>
<dbReference type="InterPro" id="IPR002303">
    <property type="entry name" value="Valyl-tRNA_ligase"/>
</dbReference>
<dbReference type="InterPro" id="IPR033705">
    <property type="entry name" value="Anticodon_Ia_Val"/>
</dbReference>
<accession>A0ABV1SC34</accession>
<dbReference type="Proteomes" id="UP001467674">
    <property type="component" value="Unassembled WGS sequence"/>
</dbReference>
<keyword evidence="4" id="KW-0547">Nucleotide-binding</keyword>
<protein>
    <recommendedName>
        <fullName evidence="1">valine--tRNA ligase</fullName>
        <ecNumber evidence="1">6.1.1.9</ecNumber>
    </recommendedName>
    <alternativeName>
        <fullName evidence="8">Valyl-tRNA synthetase</fullName>
    </alternativeName>
</protein>
<name>A0ABV1SC34_BACAB</name>
<evidence type="ECO:0000256" key="2">
    <source>
        <dbReference type="ARBA" id="ARBA00022490"/>
    </source>
</evidence>
<evidence type="ECO:0000313" key="12">
    <source>
        <dbReference type="Proteomes" id="UP001467674"/>
    </source>
</evidence>
<evidence type="ECO:0000256" key="6">
    <source>
        <dbReference type="ARBA" id="ARBA00022917"/>
    </source>
</evidence>
<evidence type="ECO:0000256" key="8">
    <source>
        <dbReference type="ARBA" id="ARBA00029936"/>
    </source>
</evidence>
<evidence type="ECO:0000256" key="3">
    <source>
        <dbReference type="ARBA" id="ARBA00022598"/>
    </source>
</evidence>
<dbReference type="Gene3D" id="1.10.730.10">
    <property type="entry name" value="Isoleucyl-tRNA Synthetase, Domain 1"/>
    <property type="match status" value="1"/>
</dbReference>
<evidence type="ECO:0000256" key="4">
    <source>
        <dbReference type="ARBA" id="ARBA00022741"/>
    </source>
</evidence>
<evidence type="ECO:0000313" key="11">
    <source>
        <dbReference type="EMBL" id="MER3123684.1"/>
    </source>
</evidence>
<sequence>EANMTLADKWIISRANNVIKEVTDNMNKFDLGIAAQKIYDFAWSEYCDWYIEIVKPRLYSEDKEAKQTALYTLTYVLEKILKLLHPYMPFITEEIYTHLPTVEGSIVVAEFPHYNEADNMAKEEEMMNLTMDGIRNIRNVRAEMNVPPSKKAKVIIVPTAEKKEAMESGKDYFVTLASASVV</sequence>
<evidence type="ECO:0000256" key="9">
    <source>
        <dbReference type="ARBA" id="ARBA00047552"/>
    </source>
</evidence>
<comment type="caution">
    <text evidence="11">The sequence shown here is derived from an EMBL/GenBank/DDBJ whole genome shotgun (WGS) entry which is preliminary data.</text>
</comment>
<feature type="non-terminal residue" evidence="11">
    <location>
        <position position="1"/>
    </location>
</feature>
<dbReference type="PANTHER" id="PTHR11946">
    <property type="entry name" value="VALYL-TRNA SYNTHETASES"/>
    <property type="match status" value="1"/>
</dbReference>
<keyword evidence="3 11" id="KW-0436">Ligase</keyword>
<reference evidence="11 12" key="1">
    <citation type="submission" date="2024-06" db="EMBL/GenBank/DDBJ databases">
        <title>Construction of an artificial bacterial consortium using nitrogen cycle bacteria from Cuatro Cienegas Basin and a mangrove forest.</title>
        <authorList>
            <person name="Aguilera-Najera D."/>
            <person name="Marquez-Cianci L."/>
            <person name="Martinez-Perez E."/>
            <person name="Rosas-Barrera M."/>
            <person name="Rodriguez-Cruz U.E."/>
            <person name="Tapia-Lopez R."/>
            <person name="Eguiarte L.E."/>
            <person name="Souza-Saldivar V."/>
        </authorList>
    </citation>
    <scope>NUCLEOTIDE SEQUENCE [LARGE SCALE GENOMIC DNA]</scope>
    <source>
        <strain evidence="11 12">S14-15</strain>
    </source>
</reference>
<dbReference type="PANTHER" id="PTHR11946:SF93">
    <property type="entry name" value="VALINE--TRNA LIGASE, CHLOROPLASTIC_MITOCHONDRIAL 2"/>
    <property type="match status" value="1"/>
</dbReference>